<dbReference type="EMBL" id="FXXQ01000007">
    <property type="protein sequence ID" value="SMX24117.1"/>
    <property type="molecule type" value="Genomic_DNA"/>
</dbReference>
<protein>
    <submittedName>
        <fullName evidence="2">SCP-2 sterol transfer family protein</fullName>
    </submittedName>
</protein>
<dbReference type="InterPro" id="IPR036527">
    <property type="entry name" value="SCP2_sterol-bd_dom_sf"/>
</dbReference>
<dbReference type="RefSeq" id="WP_093974083.1">
    <property type="nucleotide sequence ID" value="NZ_FXXQ01000007.1"/>
</dbReference>
<dbReference type="Proteomes" id="UP000201838">
    <property type="component" value="Unassembled WGS sequence"/>
</dbReference>
<organism evidence="2 3">
    <name type="scientific">Boseongicola aestuarii</name>
    <dbReference type="NCBI Taxonomy" id="1470561"/>
    <lineage>
        <taxon>Bacteria</taxon>
        <taxon>Pseudomonadati</taxon>
        <taxon>Pseudomonadota</taxon>
        <taxon>Alphaproteobacteria</taxon>
        <taxon>Rhodobacterales</taxon>
        <taxon>Paracoccaceae</taxon>
        <taxon>Boseongicola</taxon>
    </lineage>
</organism>
<evidence type="ECO:0000313" key="2">
    <source>
        <dbReference type="EMBL" id="SMX24117.1"/>
    </source>
</evidence>
<gene>
    <name evidence="2" type="ORF">BOA8489_02234</name>
</gene>
<dbReference type="InterPro" id="IPR003033">
    <property type="entry name" value="SCP2_sterol-bd_dom"/>
</dbReference>
<dbReference type="PANTHER" id="PTHR10094">
    <property type="entry name" value="STEROL CARRIER PROTEIN 2 SCP-2 FAMILY PROTEIN"/>
    <property type="match status" value="1"/>
</dbReference>
<keyword evidence="3" id="KW-1185">Reference proteome</keyword>
<dbReference type="OrthoDB" id="9809312at2"/>
<sequence>MSDMIEQAVAKLNEKLDASGFDGTAKFVIEDEGAIMMDANGARAEDAEADVTMTADADTFKSILAGELNPTAAFMGGRLKVDGDMGAAMRLGSVLS</sequence>
<dbReference type="AlphaFoldDB" id="A0A238J0I2"/>
<dbReference type="GO" id="GO:0005829">
    <property type="term" value="C:cytosol"/>
    <property type="evidence" value="ECO:0007669"/>
    <property type="project" value="TreeGrafter"/>
</dbReference>
<reference evidence="2 3" key="1">
    <citation type="submission" date="2017-05" db="EMBL/GenBank/DDBJ databases">
        <authorList>
            <person name="Song R."/>
            <person name="Chenine A.L."/>
            <person name="Ruprecht R.M."/>
        </authorList>
    </citation>
    <scope>NUCLEOTIDE SEQUENCE [LARGE SCALE GENOMIC DNA]</scope>
    <source>
        <strain evidence="2 3">CECT 8489</strain>
    </source>
</reference>
<dbReference type="Gene3D" id="3.30.1050.10">
    <property type="entry name" value="SCP2 sterol-binding domain"/>
    <property type="match status" value="1"/>
</dbReference>
<dbReference type="Pfam" id="PF02036">
    <property type="entry name" value="SCP2"/>
    <property type="match status" value="1"/>
</dbReference>
<accession>A0A238J0I2</accession>
<evidence type="ECO:0000259" key="1">
    <source>
        <dbReference type="Pfam" id="PF02036"/>
    </source>
</evidence>
<evidence type="ECO:0000313" key="3">
    <source>
        <dbReference type="Proteomes" id="UP000201838"/>
    </source>
</evidence>
<feature type="domain" description="SCP2" evidence="1">
    <location>
        <begin position="15"/>
        <end position="95"/>
    </location>
</feature>
<name>A0A238J0I2_9RHOB</name>
<dbReference type="SUPFAM" id="SSF55718">
    <property type="entry name" value="SCP-like"/>
    <property type="match status" value="1"/>
</dbReference>
<proteinExistence type="predicted"/>
<dbReference type="PANTHER" id="PTHR10094:SF25">
    <property type="entry name" value="SCP2 STEROL-BINDING DOMAIN-CONTAINING PROTEIN 1"/>
    <property type="match status" value="1"/>
</dbReference>